<dbReference type="AlphaFoldDB" id="A0A6M1TYU1"/>
<evidence type="ECO:0000313" key="8">
    <source>
        <dbReference type="Proteomes" id="UP000474758"/>
    </source>
</evidence>
<sequence>MNKPLQTRFLTTAADPVEITGDDRRVSVAVSSEQPVERQGYVEILRHDPAAIDLSFLGSGNAPLLLDHDPRRQIGVVEKISLDGPGKVLRATVRLSASPEADQVLRDIKDRIRSNVSVGYQVLMVETRGERTIVTRWKPYEVSIVSIPADETVGVGRAFDPAPGDTQQKEIVAMTEQTKLTPSHAAQIMDLGHRHGMADAAYRAVEEGTSLSDFRQKVLARIGNAPLNPGFDHETPRGGVRVPFHLGNYLRGRITNDWSDARDEREQSAELTRSARGVRGMVVPIEALHTRAPMLTTGVAGPLTTVEHRGDLFIDALRPASFAIQAGAQMVGGLTSDVSIPRETTAPAASWITEGGSIAEGNPAFDNVTLNATMLAARTTVSRKALLQGIPQMDDLLKRSINAQFASALDAAVISGSGVAPIPRGIQATVGINSFAAAGAGAVTWEEIIAAWAAVASDNIMPDSSMAWVAHPTVAAILRNTEKFAGSSGEPILGDVTEIRDGSILAGTIMGRPAFETSHASATTLTLGRMSDVLIGQFGGVDFVIDEYTGASTGTIAIYAYAFFDITVRRPQSFCVITGI</sequence>
<comment type="caution">
    <text evidence="7">The sequence shown here is derived from an EMBL/GenBank/DDBJ whole genome shotgun (WGS) entry which is preliminary data.</text>
</comment>
<feature type="domain" description="Phage capsid-like C-terminal" evidence="6">
    <location>
        <begin position="312"/>
        <end position="578"/>
    </location>
</feature>
<evidence type="ECO:0000256" key="1">
    <source>
        <dbReference type="ARBA" id="ARBA00004328"/>
    </source>
</evidence>
<evidence type="ECO:0000259" key="5">
    <source>
        <dbReference type="Pfam" id="PF04586"/>
    </source>
</evidence>
<evidence type="ECO:0000256" key="4">
    <source>
        <dbReference type="ARBA" id="ARBA00022801"/>
    </source>
</evidence>
<comment type="subcellular location">
    <subcellularLocation>
        <location evidence="1">Virion</location>
    </subcellularLocation>
</comment>
<evidence type="ECO:0000313" key="7">
    <source>
        <dbReference type="EMBL" id="NGQ93468.1"/>
    </source>
</evidence>
<dbReference type="Proteomes" id="UP000474758">
    <property type="component" value="Unassembled WGS sequence"/>
</dbReference>
<dbReference type="GO" id="GO:0008233">
    <property type="term" value="F:peptidase activity"/>
    <property type="evidence" value="ECO:0007669"/>
    <property type="project" value="UniProtKB-KW"/>
</dbReference>
<dbReference type="InterPro" id="IPR024455">
    <property type="entry name" value="Phage_capsid"/>
</dbReference>
<organism evidence="7 8">
    <name type="scientific">Paragemmobacter kunshanensis</name>
    <dbReference type="NCBI Taxonomy" id="2583234"/>
    <lineage>
        <taxon>Bacteria</taxon>
        <taxon>Pseudomonadati</taxon>
        <taxon>Pseudomonadota</taxon>
        <taxon>Alphaproteobacteria</taxon>
        <taxon>Rhodobacterales</taxon>
        <taxon>Paracoccaceae</taxon>
        <taxon>Paragemmobacter</taxon>
    </lineage>
</organism>
<gene>
    <name evidence="7" type="ORF">G5V65_21585</name>
</gene>
<dbReference type="SUPFAM" id="SSF56563">
    <property type="entry name" value="Major capsid protein gp5"/>
    <property type="match status" value="1"/>
</dbReference>
<dbReference type="EMBL" id="JAALFE010000065">
    <property type="protein sequence ID" value="NGQ93468.1"/>
    <property type="molecule type" value="Genomic_DNA"/>
</dbReference>
<name>A0A6M1TYU1_9RHOB</name>
<feature type="domain" description="Prohead serine protease" evidence="5">
    <location>
        <begin position="51"/>
        <end position="152"/>
    </location>
</feature>
<dbReference type="Pfam" id="PF04586">
    <property type="entry name" value="Peptidase_S78"/>
    <property type="match status" value="1"/>
</dbReference>
<dbReference type="Gene3D" id="3.30.2320.10">
    <property type="entry name" value="hypothetical protein PF0899 domain"/>
    <property type="match status" value="1"/>
</dbReference>
<protein>
    <submittedName>
        <fullName evidence="7">Phage major capsid protein</fullName>
    </submittedName>
</protein>
<dbReference type="InterPro" id="IPR054613">
    <property type="entry name" value="Peptidase_S78_dom"/>
</dbReference>
<evidence type="ECO:0000259" key="6">
    <source>
        <dbReference type="Pfam" id="PF05065"/>
    </source>
</evidence>
<evidence type="ECO:0000256" key="2">
    <source>
        <dbReference type="ARBA" id="ARBA00022612"/>
    </source>
</evidence>
<dbReference type="InterPro" id="IPR054612">
    <property type="entry name" value="Phage_capsid-like_C"/>
</dbReference>
<accession>A0A6M1TYU1</accession>
<dbReference type="NCBIfam" id="TIGR01554">
    <property type="entry name" value="major_cap_HK97"/>
    <property type="match status" value="1"/>
</dbReference>
<keyword evidence="8" id="KW-1185">Reference proteome</keyword>
<dbReference type="RefSeq" id="WP_165054629.1">
    <property type="nucleotide sequence ID" value="NZ_JAALFE010000065.1"/>
</dbReference>
<proteinExistence type="predicted"/>
<keyword evidence="3" id="KW-0645">Protease</keyword>
<dbReference type="GO" id="GO:0006508">
    <property type="term" value="P:proteolysis"/>
    <property type="evidence" value="ECO:0007669"/>
    <property type="project" value="UniProtKB-KW"/>
</dbReference>
<keyword evidence="4" id="KW-0378">Hydrolase</keyword>
<keyword evidence="2" id="KW-1188">Viral release from host cell</keyword>
<dbReference type="Gene3D" id="3.30.2400.10">
    <property type="entry name" value="Major capsid protein gp5"/>
    <property type="match status" value="1"/>
</dbReference>
<evidence type="ECO:0000256" key="3">
    <source>
        <dbReference type="ARBA" id="ARBA00022670"/>
    </source>
</evidence>
<dbReference type="Pfam" id="PF05065">
    <property type="entry name" value="Phage_capsid"/>
    <property type="match status" value="1"/>
</dbReference>
<reference evidence="7 8" key="1">
    <citation type="submission" date="2020-02" db="EMBL/GenBank/DDBJ databases">
        <title>Rhodobacter translucens sp. nov., a novel bacterium isolated from activated sludge.</title>
        <authorList>
            <person name="Liu J."/>
        </authorList>
    </citation>
    <scope>NUCLEOTIDE SEQUENCE [LARGE SCALE GENOMIC DNA]</scope>
    <source>
        <strain evidence="7 8">HX-7-19</strain>
    </source>
</reference>